<sequence>MSNINEANVPEKELLDAGYRKYSGKEMDIYYNQQICEHAGNCVRGNPDVFEVGRRPWIIADNGETKSNERVLNSCPTGALKYIKKETA</sequence>
<reference evidence="2 3" key="1">
    <citation type="submission" date="2017-05" db="EMBL/GenBank/DDBJ databases">
        <title>Vagococcus spp. assemblies.</title>
        <authorList>
            <person name="Gulvik C.A."/>
        </authorList>
    </citation>
    <scope>NUCLEOTIDE SEQUENCE [LARGE SCALE GENOMIC DNA]</scope>
    <source>
        <strain evidence="2 3">SS1714</strain>
    </source>
</reference>
<evidence type="ECO:0000313" key="2">
    <source>
        <dbReference type="EMBL" id="RSU16788.1"/>
    </source>
</evidence>
<dbReference type="Proteomes" id="UP000288028">
    <property type="component" value="Unassembled WGS sequence"/>
</dbReference>
<dbReference type="InterPro" id="IPR010693">
    <property type="entry name" value="Divergent_4Fe-4S_mono-cluster"/>
</dbReference>
<proteinExistence type="predicted"/>
<dbReference type="GeneID" id="95582172"/>
<protein>
    <recommendedName>
        <fullName evidence="1">Divergent 4Fe-4S mono-cluster domain-containing protein</fullName>
    </recommendedName>
</protein>
<comment type="caution">
    <text evidence="2">The sequence shown here is derived from an EMBL/GenBank/DDBJ whole genome shotgun (WGS) entry which is preliminary data.</text>
</comment>
<organism evidence="2 3">
    <name type="scientific">Vagococcus carniphilus</name>
    <dbReference type="NCBI Taxonomy" id="218144"/>
    <lineage>
        <taxon>Bacteria</taxon>
        <taxon>Bacillati</taxon>
        <taxon>Bacillota</taxon>
        <taxon>Bacilli</taxon>
        <taxon>Lactobacillales</taxon>
        <taxon>Enterococcaceae</taxon>
        <taxon>Vagococcus</taxon>
    </lineage>
</organism>
<evidence type="ECO:0000259" key="1">
    <source>
        <dbReference type="Pfam" id="PF06902"/>
    </source>
</evidence>
<name>A0A430B953_9ENTE</name>
<dbReference type="RefSeq" id="WP_126790959.1">
    <property type="nucleotide sequence ID" value="NZ_CP060720.1"/>
</dbReference>
<gene>
    <name evidence="2" type="ORF">CBF28_00965</name>
</gene>
<accession>A0A430B953</accession>
<dbReference type="SUPFAM" id="SSF54862">
    <property type="entry name" value="4Fe-4S ferredoxins"/>
    <property type="match status" value="1"/>
</dbReference>
<evidence type="ECO:0000313" key="3">
    <source>
        <dbReference type="Proteomes" id="UP000288028"/>
    </source>
</evidence>
<dbReference type="AlphaFoldDB" id="A0A430B953"/>
<feature type="domain" description="Divergent 4Fe-4S mono-cluster" evidence="1">
    <location>
        <begin position="22"/>
        <end position="85"/>
    </location>
</feature>
<dbReference type="Pfam" id="PF06902">
    <property type="entry name" value="Fer4_19"/>
    <property type="match status" value="1"/>
</dbReference>
<dbReference type="EMBL" id="NGKB01000001">
    <property type="protein sequence ID" value="RSU16788.1"/>
    <property type="molecule type" value="Genomic_DNA"/>
</dbReference>
<keyword evidence="3" id="KW-1185">Reference proteome</keyword>
<dbReference type="OrthoDB" id="9793389at2"/>
<dbReference type="Gene3D" id="3.30.70.20">
    <property type="match status" value="1"/>
</dbReference>